<dbReference type="EMBL" id="LR746281">
    <property type="protein sequence ID" value="CAA7410857.1"/>
    <property type="molecule type" value="Genomic_DNA"/>
</dbReference>
<protein>
    <submittedName>
        <fullName evidence="2">Uncharacterized protein</fullName>
    </submittedName>
</protein>
<name>A0A7I8LLD2_SPIIN</name>
<organism evidence="2 3">
    <name type="scientific">Spirodela intermedia</name>
    <name type="common">Intermediate duckweed</name>
    <dbReference type="NCBI Taxonomy" id="51605"/>
    <lineage>
        <taxon>Eukaryota</taxon>
        <taxon>Viridiplantae</taxon>
        <taxon>Streptophyta</taxon>
        <taxon>Embryophyta</taxon>
        <taxon>Tracheophyta</taxon>
        <taxon>Spermatophyta</taxon>
        <taxon>Magnoliopsida</taxon>
        <taxon>Liliopsida</taxon>
        <taxon>Araceae</taxon>
        <taxon>Lemnoideae</taxon>
        <taxon>Spirodela</taxon>
    </lineage>
</organism>
<accession>A0A7I8LLD2</accession>
<proteinExistence type="predicted"/>
<evidence type="ECO:0000256" key="1">
    <source>
        <dbReference type="SAM" id="MobiDB-lite"/>
    </source>
</evidence>
<feature type="region of interest" description="Disordered" evidence="1">
    <location>
        <begin position="1"/>
        <end position="60"/>
    </location>
</feature>
<sequence>MIHPAARTRYVSEGLKEPRGSPSGGREAAGRGGPTAIKKACQKGTGGGRRDSPVTDLTAM</sequence>
<evidence type="ECO:0000313" key="2">
    <source>
        <dbReference type="EMBL" id="CAA7410857.1"/>
    </source>
</evidence>
<dbReference type="AlphaFoldDB" id="A0A7I8LLD2"/>
<dbReference type="Proteomes" id="UP000663760">
    <property type="component" value="Chromosome 18"/>
</dbReference>
<reference evidence="2" key="1">
    <citation type="submission" date="2020-02" db="EMBL/GenBank/DDBJ databases">
        <authorList>
            <person name="Scholz U."/>
            <person name="Mascher M."/>
            <person name="Fiebig A."/>
        </authorList>
    </citation>
    <scope>NUCLEOTIDE SEQUENCE</scope>
</reference>
<gene>
    <name evidence="2" type="ORF">SI8410_18021535</name>
</gene>
<keyword evidence="3" id="KW-1185">Reference proteome</keyword>
<evidence type="ECO:0000313" key="3">
    <source>
        <dbReference type="Proteomes" id="UP000663760"/>
    </source>
</evidence>